<sequence length="37" mass="4194">MNSPTMASKDEFFALLAEEFSRKIAKAEAKKISEFVK</sequence>
<gene>
    <name evidence="1" type="ORF">LCGC14_2763490</name>
</gene>
<comment type="caution">
    <text evidence="1">The sequence shown here is derived from an EMBL/GenBank/DDBJ whole genome shotgun (WGS) entry which is preliminary data.</text>
</comment>
<dbReference type="AlphaFoldDB" id="A0A0F9B6Y5"/>
<proteinExistence type="predicted"/>
<accession>A0A0F9B6Y5</accession>
<name>A0A0F9B6Y5_9ZZZZ</name>
<evidence type="ECO:0000313" key="1">
    <source>
        <dbReference type="EMBL" id="KKK86414.1"/>
    </source>
</evidence>
<protein>
    <submittedName>
        <fullName evidence="1">Uncharacterized protein</fullName>
    </submittedName>
</protein>
<dbReference type="EMBL" id="LAZR01050856">
    <property type="protein sequence ID" value="KKK86414.1"/>
    <property type="molecule type" value="Genomic_DNA"/>
</dbReference>
<feature type="non-terminal residue" evidence="1">
    <location>
        <position position="37"/>
    </location>
</feature>
<organism evidence="1">
    <name type="scientific">marine sediment metagenome</name>
    <dbReference type="NCBI Taxonomy" id="412755"/>
    <lineage>
        <taxon>unclassified sequences</taxon>
        <taxon>metagenomes</taxon>
        <taxon>ecological metagenomes</taxon>
    </lineage>
</organism>
<reference evidence="1" key="1">
    <citation type="journal article" date="2015" name="Nature">
        <title>Complex archaea that bridge the gap between prokaryotes and eukaryotes.</title>
        <authorList>
            <person name="Spang A."/>
            <person name="Saw J.H."/>
            <person name="Jorgensen S.L."/>
            <person name="Zaremba-Niedzwiedzka K."/>
            <person name="Martijn J."/>
            <person name="Lind A.E."/>
            <person name="van Eijk R."/>
            <person name="Schleper C."/>
            <person name="Guy L."/>
            <person name="Ettema T.J."/>
        </authorList>
    </citation>
    <scope>NUCLEOTIDE SEQUENCE</scope>
</reference>